<dbReference type="Gene3D" id="1.20.140.10">
    <property type="entry name" value="Butyryl-CoA Dehydrogenase, subunit A, domain 3"/>
    <property type="match status" value="1"/>
</dbReference>
<evidence type="ECO:0000256" key="2">
    <source>
        <dbReference type="ARBA" id="ARBA00009347"/>
    </source>
</evidence>
<evidence type="ECO:0000259" key="6">
    <source>
        <dbReference type="Pfam" id="PF00441"/>
    </source>
</evidence>
<evidence type="ECO:0000256" key="1">
    <source>
        <dbReference type="ARBA" id="ARBA00001974"/>
    </source>
</evidence>
<keyword evidence="4 5" id="KW-0274">FAD</keyword>
<organism evidence="9 10">
    <name type="scientific">Nocardioides aromaticivorans</name>
    <dbReference type="NCBI Taxonomy" id="200618"/>
    <lineage>
        <taxon>Bacteria</taxon>
        <taxon>Bacillati</taxon>
        <taxon>Actinomycetota</taxon>
        <taxon>Actinomycetes</taxon>
        <taxon>Propionibacteriales</taxon>
        <taxon>Nocardioidaceae</taxon>
        <taxon>Nocardioides</taxon>
    </lineage>
</organism>
<dbReference type="InterPro" id="IPR006091">
    <property type="entry name" value="Acyl-CoA_Oxase/DH_mid-dom"/>
</dbReference>
<accession>A0ABX7PS92</accession>
<evidence type="ECO:0000313" key="10">
    <source>
        <dbReference type="Proteomes" id="UP000662818"/>
    </source>
</evidence>
<keyword evidence="3 5" id="KW-0285">Flavoprotein</keyword>
<dbReference type="Gene3D" id="2.40.110.10">
    <property type="entry name" value="Butyryl-CoA Dehydrogenase, subunit A, domain 2"/>
    <property type="match status" value="1"/>
</dbReference>
<dbReference type="Pfam" id="PF00441">
    <property type="entry name" value="Acyl-CoA_dh_1"/>
    <property type="match status" value="1"/>
</dbReference>
<comment type="cofactor">
    <cofactor evidence="1 5">
        <name>FAD</name>
        <dbReference type="ChEBI" id="CHEBI:57692"/>
    </cofactor>
</comment>
<dbReference type="InterPro" id="IPR036250">
    <property type="entry name" value="AcylCo_DH-like_C"/>
</dbReference>
<evidence type="ECO:0000256" key="5">
    <source>
        <dbReference type="RuleBase" id="RU362125"/>
    </source>
</evidence>
<dbReference type="Gene3D" id="1.10.540.10">
    <property type="entry name" value="Acyl-CoA dehydrogenase/oxidase, N-terminal domain"/>
    <property type="match status" value="1"/>
</dbReference>
<dbReference type="InterPro" id="IPR046373">
    <property type="entry name" value="Acyl-CoA_Oxase/DH_mid-dom_sf"/>
</dbReference>
<name>A0ABX7PS92_9ACTN</name>
<evidence type="ECO:0000256" key="3">
    <source>
        <dbReference type="ARBA" id="ARBA00022630"/>
    </source>
</evidence>
<dbReference type="PANTHER" id="PTHR43884:SF12">
    <property type="entry name" value="ISOVALERYL-COA DEHYDROGENASE, MITOCHONDRIAL-RELATED"/>
    <property type="match status" value="1"/>
</dbReference>
<feature type="domain" description="Acyl-CoA dehydrogenase/oxidase C-terminal" evidence="6">
    <location>
        <begin position="228"/>
        <end position="376"/>
    </location>
</feature>
<reference evidence="9 10" key="1">
    <citation type="submission" date="2017-06" db="EMBL/GenBank/DDBJ databases">
        <title>Complete Genome Sequence of the Soil Carbazole-Degrading Bacterium Nocardioides aromaticivorans IC177.</title>
        <authorList>
            <person name="Vejarano F."/>
            <person name="Suzuki-Minakuchi C."/>
            <person name="Ohtsubo Y."/>
            <person name="Tsuda M."/>
            <person name="Okada K."/>
            <person name="Nojiri H."/>
        </authorList>
    </citation>
    <scope>NUCLEOTIDE SEQUENCE [LARGE SCALE GENOMIC DNA]</scope>
    <source>
        <strain evidence="9 10">IC177</strain>
    </source>
</reference>
<evidence type="ECO:0000259" key="7">
    <source>
        <dbReference type="Pfam" id="PF02770"/>
    </source>
</evidence>
<dbReference type="SUPFAM" id="SSF56645">
    <property type="entry name" value="Acyl-CoA dehydrogenase NM domain-like"/>
    <property type="match status" value="1"/>
</dbReference>
<sequence>MDESQDAAELRRLVRQIVGDTADPARVREFDDAEKFDEDLYAALAHAGLLQLEADADGTHASAVSEAVVLEELGATATSLAVSLVVQYMGLSLLCSHGTAQQREDVLEPLLAGAGRVAFALTEPDGGTDVARQMRTRATRQDDGSWSLTGTKTWITGASDCRWLIVLARTEDAGASAIDGITMFLVPRDAAGLDVSILDTVAIHSVSTCEVVLDAVVVGPGAVIGEEGRGFRQVIGTLNGERLNAAAVALGIARGAHTEAVRYAGDRQAFGRSIGAFQALQHRLADGAVAIEAARGLIQRAAAATERGDQSASVLTAMAKVAASSAATQATDDGMRLLGGFGLSREGDMQRFFRDARLYTFAPLTDEMIRNFIGEHHLGLPRSY</sequence>
<dbReference type="Pfam" id="PF02771">
    <property type="entry name" value="Acyl-CoA_dh_N"/>
    <property type="match status" value="1"/>
</dbReference>
<feature type="domain" description="Acyl-CoA dehydrogenase/oxidase N-terminal" evidence="8">
    <location>
        <begin position="5"/>
        <end position="113"/>
    </location>
</feature>
<dbReference type="InterPro" id="IPR009075">
    <property type="entry name" value="AcylCo_DH/oxidase_C"/>
</dbReference>
<feature type="domain" description="Acyl-CoA oxidase/dehydrogenase middle" evidence="7">
    <location>
        <begin position="118"/>
        <end position="216"/>
    </location>
</feature>
<gene>
    <name evidence="9" type="ORF">CFH99_24495</name>
</gene>
<keyword evidence="10" id="KW-1185">Reference proteome</keyword>
<dbReference type="InterPro" id="IPR009100">
    <property type="entry name" value="AcylCoA_DH/oxidase_NM_dom_sf"/>
</dbReference>
<dbReference type="PANTHER" id="PTHR43884">
    <property type="entry name" value="ACYL-COA DEHYDROGENASE"/>
    <property type="match status" value="1"/>
</dbReference>
<dbReference type="Proteomes" id="UP000662818">
    <property type="component" value="Chromosome"/>
</dbReference>
<evidence type="ECO:0000313" key="9">
    <source>
        <dbReference type="EMBL" id="QSR28786.1"/>
    </source>
</evidence>
<dbReference type="InterPro" id="IPR013786">
    <property type="entry name" value="AcylCoA_DH/ox_N"/>
</dbReference>
<proteinExistence type="inferred from homology"/>
<dbReference type="Pfam" id="PF02770">
    <property type="entry name" value="Acyl-CoA_dh_M"/>
    <property type="match status" value="1"/>
</dbReference>
<dbReference type="SUPFAM" id="SSF47203">
    <property type="entry name" value="Acyl-CoA dehydrogenase C-terminal domain-like"/>
    <property type="match status" value="1"/>
</dbReference>
<keyword evidence="5" id="KW-0560">Oxidoreductase</keyword>
<protein>
    <submittedName>
        <fullName evidence="9">Acyl-CoA dehydrogenase</fullName>
    </submittedName>
</protein>
<dbReference type="CDD" id="cd00567">
    <property type="entry name" value="ACAD"/>
    <property type="match status" value="1"/>
</dbReference>
<evidence type="ECO:0000259" key="8">
    <source>
        <dbReference type="Pfam" id="PF02771"/>
    </source>
</evidence>
<comment type="similarity">
    <text evidence="2 5">Belongs to the acyl-CoA dehydrogenase family.</text>
</comment>
<dbReference type="EMBL" id="CP022295">
    <property type="protein sequence ID" value="QSR28786.1"/>
    <property type="molecule type" value="Genomic_DNA"/>
</dbReference>
<dbReference type="InterPro" id="IPR037069">
    <property type="entry name" value="AcylCoA_DH/ox_N_sf"/>
</dbReference>
<evidence type="ECO:0000256" key="4">
    <source>
        <dbReference type="ARBA" id="ARBA00022827"/>
    </source>
</evidence>